<organism evidence="6 7">
    <name type="scientific">Neocallimastix californiae</name>
    <dbReference type="NCBI Taxonomy" id="1754190"/>
    <lineage>
        <taxon>Eukaryota</taxon>
        <taxon>Fungi</taxon>
        <taxon>Fungi incertae sedis</taxon>
        <taxon>Chytridiomycota</taxon>
        <taxon>Chytridiomycota incertae sedis</taxon>
        <taxon>Neocallimastigomycetes</taxon>
        <taxon>Neocallimastigales</taxon>
        <taxon>Neocallimastigaceae</taxon>
        <taxon>Neocallimastix</taxon>
    </lineage>
</organism>
<protein>
    <recommendedName>
        <fullName evidence="5">Calponin-homology (CH) domain-containing protein</fullName>
    </recommendedName>
</protein>
<evidence type="ECO:0000313" key="6">
    <source>
        <dbReference type="EMBL" id="ORY56469.1"/>
    </source>
</evidence>
<dbReference type="AlphaFoldDB" id="A0A1Y2DB30"/>
<evidence type="ECO:0000256" key="3">
    <source>
        <dbReference type="SAM" id="Coils"/>
    </source>
</evidence>
<dbReference type="InterPro" id="IPR001589">
    <property type="entry name" value="Actinin_actin-bd_CS"/>
</dbReference>
<proteinExistence type="predicted"/>
<dbReference type="Gene3D" id="1.10.418.10">
    <property type="entry name" value="Calponin-like domain"/>
    <property type="match status" value="2"/>
</dbReference>
<dbReference type="GO" id="GO:0005737">
    <property type="term" value="C:cytoplasm"/>
    <property type="evidence" value="ECO:0007669"/>
    <property type="project" value="TreeGrafter"/>
</dbReference>
<reference evidence="6 7" key="1">
    <citation type="submission" date="2016-08" db="EMBL/GenBank/DDBJ databases">
        <title>A Parts List for Fungal Cellulosomes Revealed by Comparative Genomics.</title>
        <authorList>
            <consortium name="DOE Joint Genome Institute"/>
            <person name="Haitjema C.H."/>
            <person name="Gilmore S.P."/>
            <person name="Henske J.K."/>
            <person name="Solomon K.V."/>
            <person name="De Groot R."/>
            <person name="Kuo A."/>
            <person name="Mondo S.J."/>
            <person name="Salamov A.A."/>
            <person name="Labutti K."/>
            <person name="Zhao Z."/>
            <person name="Chiniquy J."/>
            <person name="Barry K."/>
            <person name="Brewer H.M."/>
            <person name="Purvine S.O."/>
            <person name="Wright A.T."/>
            <person name="Boxma B."/>
            <person name="Van Alen T."/>
            <person name="Hackstein J.H."/>
            <person name="Baker S.E."/>
            <person name="Grigoriev I.V."/>
            <person name="O'Malley M.A."/>
        </authorList>
    </citation>
    <scope>NUCLEOTIDE SEQUENCE [LARGE SCALE GENOMIC DNA]</scope>
    <source>
        <strain evidence="6 7">G1</strain>
    </source>
</reference>
<dbReference type="GO" id="GO:0032432">
    <property type="term" value="C:actin filament bundle"/>
    <property type="evidence" value="ECO:0007669"/>
    <property type="project" value="TreeGrafter"/>
</dbReference>
<dbReference type="SMART" id="SM00033">
    <property type="entry name" value="CH"/>
    <property type="match status" value="2"/>
</dbReference>
<dbReference type="SUPFAM" id="SSF47576">
    <property type="entry name" value="Calponin-homology domain, CH-domain"/>
    <property type="match status" value="1"/>
</dbReference>
<keyword evidence="2" id="KW-0009">Actin-binding</keyword>
<feature type="region of interest" description="Disordered" evidence="4">
    <location>
        <begin position="607"/>
        <end position="630"/>
    </location>
</feature>
<gene>
    <name evidence="6" type="ORF">LY90DRAFT_669346</name>
</gene>
<dbReference type="GO" id="GO:0051017">
    <property type="term" value="P:actin filament bundle assembly"/>
    <property type="evidence" value="ECO:0007669"/>
    <property type="project" value="InterPro"/>
</dbReference>
<dbReference type="PROSITE" id="PS00020">
    <property type="entry name" value="ACTININ_2"/>
    <property type="match status" value="1"/>
</dbReference>
<feature type="domain" description="Calponin-homology (CH)" evidence="5">
    <location>
        <begin position="182"/>
        <end position="294"/>
    </location>
</feature>
<dbReference type="GO" id="GO:0051639">
    <property type="term" value="P:actin filament network formation"/>
    <property type="evidence" value="ECO:0007669"/>
    <property type="project" value="TreeGrafter"/>
</dbReference>
<dbReference type="InterPro" id="IPR001715">
    <property type="entry name" value="CH_dom"/>
</dbReference>
<comment type="caution">
    <text evidence="6">The sequence shown here is derived from an EMBL/GenBank/DDBJ whole genome shotgun (WGS) entry which is preliminary data.</text>
</comment>
<evidence type="ECO:0000256" key="2">
    <source>
        <dbReference type="ARBA" id="ARBA00023203"/>
    </source>
</evidence>
<dbReference type="Proteomes" id="UP000193920">
    <property type="component" value="Unassembled WGS sequence"/>
</dbReference>
<dbReference type="CDD" id="cd21217">
    <property type="entry name" value="CH_PLS_FIM_rpt1"/>
    <property type="match status" value="1"/>
</dbReference>
<dbReference type="GO" id="GO:0005884">
    <property type="term" value="C:actin filament"/>
    <property type="evidence" value="ECO:0007669"/>
    <property type="project" value="TreeGrafter"/>
</dbReference>
<feature type="domain" description="Calponin-homology (CH)" evidence="5">
    <location>
        <begin position="19"/>
        <end position="154"/>
    </location>
</feature>
<evidence type="ECO:0000256" key="4">
    <source>
        <dbReference type="SAM" id="MobiDB-lite"/>
    </source>
</evidence>
<dbReference type="InterPro" id="IPR039959">
    <property type="entry name" value="Fimbrin/Plastin"/>
</dbReference>
<feature type="coiled-coil region" evidence="3">
    <location>
        <begin position="384"/>
        <end position="481"/>
    </location>
</feature>
<dbReference type="PANTHER" id="PTHR19961:SF18">
    <property type="entry name" value="FI19014P1"/>
    <property type="match status" value="1"/>
</dbReference>
<feature type="compositionally biased region" description="Polar residues" evidence="4">
    <location>
        <begin position="618"/>
        <end position="630"/>
    </location>
</feature>
<sequence>MDEKQKRSNDINQEIMAYSEYIDNLLGHITELTPRYLPVSNSDNNQGVKVNDLLDSLRDGILFGFILSQINPDSINLDKLNRDIDLSSFDDNKTVPTTTDRAKVVFKVTANHNIILESAKKCGIVVVNIGSEDILQKNVGLVLGLLWQMIRCILLKEINIDNHPELIVLLDPEETLEMAGQLSNEQLLLRWFNFHLKKNGGKQINNFSKDISDSEAYYSLFERLNMIGSNNEEVKELIKSGRSLPLTEKEKRAENVLKIAEIMKCKRFININRIVNGHARLNLSFVATIFNKYSNANLTNEESMEYVRELIRRMRIKDNEHYLPLDQEIEFVRNILSNSNYLTSEFCKLYGERFNQIGWLNEYSLDDSLEKEREEATLKELSEIEACDKIIEELSAQLEEKNKTIEEMTSKNNEANKDIEQFTTQTGELRANIEKLNSEVSEKGSKIEEITKANEEKKAKIKELEELNEKQTESFNNFKKTVSEQLRIIETMMKKDMTQINKIEMEHGNESMEGLEDTQEEENKKDVENETIENFANLENEIGNVVDPTLNDTYKKVENYVKRLLEELKKSKEQNYIYKSQIAQNDKINAILNEKIYQYSENACKESNSGVTLKGKANSKTNLSQKKAKN</sequence>
<keyword evidence="3" id="KW-0175">Coiled coil</keyword>
<dbReference type="STRING" id="1754190.A0A1Y2DB30"/>
<dbReference type="PROSITE" id="PS50021">
    <property type="entry name" value="CH"/>
    <property type="match status" value="2"/>
</dbReference>
<dbReference type="OrthoDB" id="10017054at2759"/>
<evidence type="ECO:0000256" key="1">
    <source>
        <dbReference type="ARBA" id="ARBA00022737"/>
    </source>
</evidence>
<name>A0A1Y2DB30_9FUNG</name>
<keyword evidence="7" id="KW-1185">Reference proteome</keyword>
<keyword evidence="1" id="KW-0677">Repeat</keyword>
<dbReference type="PANTHER" id="PTHR19961">
    <property type="entry name" value="FIMBRIN/PLASTIN"/>
    <property type="match status" value="1"/>
</dbReference>
<accession>A0A1Y2DB30</accession>
<dbReference type="Pfam" id="PF00307">
    <property type="entry name" value="CH"/>
    <property type="match status" value="2"/>
</dbReference>
<dbReference type="GO" id="GO:0051015">
    <property type="term" value="F:actin filament binding"/>
    <property type="evidence" value="ECO:0007669"/>
    <property type="project" value="InterPro"/>
</dbReference>
<evidence type="ECO:0000313" key="7">
    <source>
        <dbReference type="Proteomes" id="UP000193920"/>
    </source>
</evidence>
<dbReference type="EMBL" id="MCOG01000073">
    <property type="protein sequence ID" value="ORY56469.1"/>
    <property type="molecule type" value="Genomic_DNA"/>
</dbReference>
<dbReference type="InterPro" id="IPR036872">
    <property type="entry name" value="CH_dom_sf"/>
</dbReference>
<evidence type="ECO:0000259" key="5">
    <source>
        <dbReference type="PROSITE" id="PS50021"/>
    </source>
</evidence>